<evidence type="ECO:0000313" key="10">
    <source>
        <dbReference type="Proteomes" id="UP000682713"/>
    </source>
</evidence>
<feature type="compositionally biased region" description="Basic and acidic residues" evidence="7">
    <location>
        <begin position="21"/>
        <end position="32"/>
    </location>
</feature>
<dbReference type="RefSeq" id="WP_213110990.1">
    <property type="nucleotide sequence ID" value="NZ_JAGYPJ010000001.1"/>
</dbReference>
<feature type="domain" description="Anti-sigma-28 factor FlgM C-terminal" evidence="8">
    <location>
        <begin position="31"/>
        <end position="80"/>
    </location>
</feature>
<keyword evidence="9" id="KW-0969">Cilium</keyword>
<keyword evidence="3" id="KW-0678">Repressor</keyword>
<keyword evidence="6" id="KW-0804">Transcription</keyword>
<evidence type="ECO:0000256" key="1">
    <source>
        <dbReference type="ARBA" id="ARBA00005322"/>
    </source>
</evidence>
<organism evidence="9 10">
    <name type="scientific">Lederbergia citrisecunda</name>
    <dbReference type="NCBI Taxonomy" id="2833583"/>
    <lineage>
        <taxon>Bacteria</taxon>
        <taxon>Bacillati</taxon>
        <taxon>Bacillota</taxon>
        <taxon>Bacilli</taxon>
        <taxon>Bacillales</taxon>
        <taxon>Bacillaceae</taxon>
        <taxon>Lederbergia</taxon>
    </lineage>
</organism>
<dbReference type="Gene3D" id="6.10.140.30">
    <property type="entry name" value="Anti-sigma-28 factor FlgM"/>
    <property type="match status" value="1"/>
</dbReference>
<dbReference type="InterPro" id="IPR007412">
    <property type="entry name" value="FlgM"/>
</dbReference>
<dbReference type="GO" id="GO:0044781">
    <property type="term" value="P:bacterial-type flagellum organization"/>
    <property type="evidence" value="ECO:0007669"/>
    <property type="project" value="UniProtKB-KW"/>
</dbReference>
<evidence type="ECO:0000256" key="4">
    <source>
        <dbReference type="ARBA" id="ARBA00022795"/>
    </source>
</evidence>
<evidence type="ECO:0000256" key="6">
    <source>
        <dbReference type="ARBA" id="ARBA00023163"/>
    </source>
</evidence>
<accession>A0A942YLI4</accession>
<keyword evidence="9" id="KW-0966">Cell projection</keyword>
<dbReference type="SUPFAM" id="SSF101498">
    <property type="entry name" value="Anti-sigma factor FlgM"/>
    <property type="match status" value="1"/>
</dbReference>
<dbReference type="NCBIfam" id="TIGR03824">
    <property type="entry name" value="FlgM_jcvi"/>
    <property type="match status" value="1"/>
</dbReference>
<evidence type="ECO:0000256" key="7">
    <source>
        <dbReference type="SAM" id="MobiDB-lite"/>
    </source>
</evidence>
<keyword evidence="9" id="KW-0282">Flagellum</keyword>
<gene>
    <name evidence="9" type="primary">flgM</name>
    <name evidence="9" type="ORF">KHA93_12260</name>
</gene>
<keyword evidence="4" id="KW-1005">Bacterial flagellum biogenesis</keyword>
<dbReference type="InterPro" id="IPR031316">
    <property type="entry name" value="FlgM_C"/>
</dbReference>
<name>A0A942YLI4_9BACI</name>
<reference evidence="9 10" key="1">
    <citation type="submission" date="2021-05" db="EMBL/GenBank/DDBJ databases">
        <title>Novel Bacillus species.</title>
        <authorList>
            <person name="Liu G."/>
        </authorList>
    </citation>
    <scope>NUCLEOTIDE SEQUENCE [LARGE SCALE GENOMIC DNA]</scope>
    <source>
        <strain evidence="9 10">FJAT-49732</strain>
    </source>
</reference>
<proteinExistence type="inferred from homology"/>
<keyword evidence="10" id="KW-1185">Reference proteome</keyword>
<protein>
    <recommendedName>
        <fullName evidence="2">Negative regulator of flagellin synthesis</fullName>
    </recommendedName>
</protein>
<dbReference type="EMBL" id="JAGYPJ010000001">
    <property type="protein sequence ID" value="MBS4200404.1"/>
    <property type="molecule type" value="Genomic_DNA"/>
</dbReference>
<evidence type="ECO:0000313" key="9">
    <source>
        <dbReference type="EMBL" id="MBS4200404.1"/>
    </source>
</evidence>
<comment type="similarity">
    <text evidence="1">Belongs to the FlgM family.</text>
</comment>
<dbReference type="Pfam" id="PF04316">
    <property type="entry name" value="FlgM"/>
    <property type="match status" value="1"/>
</dbReference>
<feature type="region of interest" description="Disordered" evidence="7">
    <location>
        <begin position="1"/>
        <end position="32"/>
    </location>
</feature>
<dbReference type="AlphaFoldDB" id="A0A942YLI4"/>
<evidence type="ECO:0000256" key="2">
    <source>
        <dbReference type="ARBA" id="ARBA00017823"/>
    </source>
</evidence>
<evidence type="ECO:0000256" key="5">
    <source>
        <dbReference type="ARBA" id="ARBA00023015"/>
    </source>
</evidence>
<sequence length="85" mass="9741">MRINSFRPVETNPYNKQLNTPEKKSATGKTDKVEISAEAKEMQKLPSIIKEREVRVAELKNQVQSGNYEVDLKDVAKSIAKFYQL</sequence>
<dbReference type="Proteomes" id="UP000682713">
    <property type="component" value="Unassembled WGS sequence"/>
</dbReference>
<evidence type="ECO:0000259" key="8">
    <source>
        <dbReference type="Pfam" id="PF04316"/>
    </source>
</evidence>
<evidence type="ECO:0000256" key="3">
    <source>
        <dbReference type="ARBA" id="ARBA00022491"/>
    </source>
</evidence>
<keyword evidence="5" id="KW-0805">Transcription regulation</keyword>
<dbReference type="GO" id="GO:0045892">
    <property type="term" value="P:negative regulation of DNA-templated transcription"/>
    <property type="evidence" value="ECO:0007669"/>
    <property type="project" value="InterPro"/>
</dbReference>
<comment type="caution">
    <text evidence="9">The sequence shown here is derived from an EMBL/GenBank/DDBJ whole genome shotgun (WGS) entry which is preliminary data.</text>
</comment>
<dbReference type="InterPro" id="IPR035890">
    <property type="entry name" value="Anti-sigma-28_factor_FlgM_sf"/>
</dbReference>